<keyword evidence="3" id="KW-0539">Nucleus</keyword>
<gene>
    <name evidence="6" type="ORF">T551_01215</name>
</gene>
<dbReference type="Proteomes" id="UP000053447">
    <property type="component" value="Unassembled WGS sequence"/>
</dbReference>
<dbReference type="eggNOG" id="KOG1213">
    <property type="taxonomic scope" value="Eukaryota"/>
</dbReference>
<evidence type="ECO:0008006" key="8">
    <source>
        <dbReference type="Google" id="ProtNLM"/>
    </source>
</evidence>
<organism evidence="6 7">
    <name type="scientific">Pneumocystis jirovecii (strain RU7)</name>
    <name type="common">Human pneumocystis pneumonia agent</name>
    <dbReference type="NCBI Taxonomy" id="1408657"/>
    <lineage>
        <taxon>Eukaryota</taxon>
        <taxon>Fungi</taxon>
        <taxon>Dikarya</taxon>
        <taxon>Ascomycota</taxon>
        <taxon>Taphrinomycotina</taxon>
        <taxon>Pneumocystomycetes</taxon>
        <taxon>Pneumocystaceae</taxon>
        <taxon>Pneumocystis</taxon>
    </lineage>
</organism>
<dbReference type="InterPro" id="IPR039781">
    <property type="entry name" value="Rad21/Rec8-like"/>
</dbReference>
<comment type="subcellular location">
    <subcellularLocation>
        <location evidence="1">Nucleus</location>
    </subcellularLocation>
</comment>
<dbReference type="GO" id="GO:1990414">
    <property type="term" value="P:replication-born double-strand break repair via sister chromatid exchange"/>
    <property type="evidence" value="ECO:0007669"/>
    <property type="project" value="TreeGrafter"/>
</dbReference>
<comment type="caution">
    <text evidence="6">The sequence shown here is derived from an EMBL/GenBank/DDBJ whole genome shotgun (WGS) entry which is preliminary data.</text>
</comment>
<evidence type="ECO:0000256" key="1">
    <source>
        <dbReference type="ARBA" id="ARBA00004123"/>
    </source>
</evidence>
<reference evidence="7" key="1">
    <citation type="journal article" date="2016" name="Nat. Commun.">
        <title>Genome analysis of three Pneumocystis species reveals adaptation mechanisms to life exclusively in mammalian hosts.</title>
        <authorList>
            <person name="Ma L."/>
            <person name="Chen Z."/>
            <person name="Huang D.W."/>
            <person name="Kutty G."/>
            <person name="Ishihara M."/>
            <person name="Wang H."/>
            <person name="Abouelleil A."/>
            <person name="Bishop L."/>
            <person name="Davey E."/>
            <person name="Deng R."/>
            <person name="Deng X."/>
            <person name="Fan L."/>
            <person name="Fantoni G."/>
            <person name="Fitzgerald M."/>
            <person name="Gogineni E."/>
            <person name="Goldberg J.M."/>
            <person name="Handley G."/>
            <person name="Hu X."/>
            <person name="Huber C."/>
            <person name="Jiao X."/>
            <person name="Jones K."/>
            <person name="Levin J.Z."/>
            <person name="Liu Y."/>
            <person name="Macdonald P."/>
            <person name="Melnikov A."/>
            <person name="Raley C."/>
            <person name="Sassi M."/>
            <person name="Sherman B.T."/>
            <person name="Song X."/>
            <person name="Sykes S."/>
            <person name="Tran B."/>
            <person name="Walsh L."/>
            <person name="Xia Y."/>
            <person name="Yang J."/>
            <person name="Young S."/>
            <person name="Zeng Q."/>
            <person name="Zheng X."/>
            <person name="Stephens R."/>
            <person name="Nusbaum C."/>
            <person name="Birren B.W."/>
            <person name="Azadi P."/>
            <person name="Lempicki R.A."/>
            <person name="Cuomo C.A."/>
            <person name="Kovacs J.A."/>
        </authorList>
    </citation>
    <scope>NUCLEOTIDE SEQUENCE [LARGE SCALE GENOMIC DNA]</scope>
    <source>
        <strain evidence="7">RU7</strain>
    </source>
</reference>
<dbReference type="VEuPathDB" id="FungiDB:T551_01215"/>
<keyword evidence="7" id="KW-1185">Reference proteome</keyword>
<evidence type="ECO:0000259" key="4">
    <source>
        <dbReference type="Pfam" id="PF04824"/>
    </source>
</evidence>
<dbReference type="AlphaFoldDB" id="A0A0W4ZRZ4"/>
<dbReference type="GO" id="GO:0003682">
    <property type="term" value="F:chromatin binding"/>
    <property type="evidence" value="ECO:0007669"/>
    <property type="project" value="TreeGrafter"/>
</dbReference>
<evidence type="ECO:0000256" key="2">
    <source>
        <dbReference type="ARBA" id="ARBA00009870"/>
    </source>
</evidence>
<name>A0A0W4ZRZ4_PNEJ7</name>
<dbReference type="STRING" id="1408657.A0A0W4ZRZ4"/>
<dbReference type="GO" id="GO:0008278">
    <property type="term" value="C:cohesin complex"/>
    <property type="evidence" value="ECO:0007669"/>
    <property type="project" value="InterPro"/>
</dbReference>
<dbReference type="InterPro" id="IPR006910">
    <property type="entry name" value="Rad21_Rec8_N"/>
</dbReference>
<evidence type="ECO:0000256" key="3">
    <source>
        <dbReference type="ARBA" id="ARBA00023242"/>
    </source>
</evidence>
<dbReference type="CDD" id="cd21788">
    <property type="entry name" value="Rad21_Rec8_M_SpRad21p-like"/>
    <property type="match status" value="1"/>
</dbReference>
<dbReference type="Pfam" id="PF04824">
    <property type="entry name" value="Rad21_Rec8"/>
    <property type="match status" value="1"/>
</dbReference>
<dbReference type="Pfam" id="PF04825">
    <property type="entry name" value="Rad21_Rec8_N"/>
    <property type="match status" value="1"/>
</dbReference>
<feature type="domain" description="Rad21/Rec8-like protein N-terminal" evidence="5">
    <location>
        <begin position="1"/>
        <end position="102"/>
    </location>
</feature>
<feature type="domain" description="Rad21/Rec8-like protein C-terminal eukaryotic" evidence="4">
    <location>
        <begin position="533"/>
        <end position="583"/>
    </location>
</feature>
<dbReference type="InterPro" id="IPR006909">
    <property type="entry name" value="Rad21/Rec8_C_eu"/>
</dbReference>
<dbReference type="InterPro" id="IPR023093">
    <property type="entry name" value="ScpA-like_C"/>
</dbReference>
<sequence length="615" mass="69231">MFYSETILSKKGPLAKIWLAAHWEKKLSKSQFLQTNIKQTVNAIVNQDQIPIALRLSGQLLLGVVKVYSRKTRYLLEDCNEALIKIKMAFRQGNVDLPASNNMNIALQSAQLVLPETITEFDLLIPDPTFNIMDIDEIPEPSSFSYVSKKQDITLISALDPSIEVGRGHQLNLVDDPLVQIDESQKIDLDLGIGDNDGLQNDISVEIGRDRVPESRFSQEFSNIIGSEKDVNDENIFLTDVDMGNHLDTIHSNDMHDPLEPVTEFSIHQLEAIDQNNGLILEDRERSISGTTSTLTAEILEFDELQAGIPESNDKTTQSKTHQSRYKRVLEDSAIEISSKAFSSQLRNTSSITKQNKLLSSDPIFLTLTQLQTSGKFATHIFEPSNVHPSIVSLLNPGYISFVQSNLFKRKRVENINQNDYDSANVSKHAKIDTTPINESRIDADLSNNNLGNFELENSNILLPVDDNSISIYDNSEINADQVSKSSIYDFSIKQDKEIELVNESTFDSGIYDDLDLISTLRNRFNLEKNASKNTISFNDLIENASRIDVSKKFLEILVLATKNLINIEQKESYGDIRISASKELFDNNIKILLEKDQNIQNNVKKINMVKSSNN</sequence>
<dbReference type="GO" id="GO:0005634">
    <property type="term" value="C:nucleus"/>
    <property type="evidence" value="ECO:0007669"/>
    <property type="project" value="UniProtKB-SubCell"/>
</dbReference>
<dbReference type="GeneID" id="28939733"/>
<dbReference type="Gene3D" id="1.10.10.580">
    <property type="entry name" value="Structural maintenance of chromosome 1. Chain E"/>
    <property type="match status" value="1"/>
</dbReference>
<dbReference type="SUPFAM" id="SSF46785">
    <property type="entry name" value="Winged helix' DNA-binding domain"/>
    <property type="match status" value="1"/>
</dbReference>
<dbReference type="OrthoDB" id="10071381at2759"/>
<dbReference type="InterPro" id="IPR036390">
    <property type="entry name" value="WH_DNA-bd_sf"/>
</dbReference>
<dbReference type="GO" id="GO:0007062">
    <property type="term" value="P:sister chromatid cohesion"/>
    <property type="evidence" value="ECO:0007669"/>
    <property type="project" value="InterPro"/>
</dbReference>
<dbReference type="RefSeq" id="XP_018230132.1">
    <property type="nucleotide sequence ID" value="XM_018373478.1"/>
</dbReference>
<accession>A0A0W4ZRZ4</accession>
<evidence type="ECO:0000313" key="7">
    <source>
        <dbReference type="Proteomes" id="UP000053447"/>
    </source>
</evidence>
<protein>
    <recommendedName>
        <fullName evidence="8">Rad21/Rec8-like protein N-terminal domain-containing protein</fullName>
    </recommendedName>
</protein>
<evidence type="ECO:0000313" key="6">
    <source>
        <dbReference type="EMBL" id="KTW31142.1"/>
    </source>
</evidence>
<proteinExistence type="inferred from homology"/>
<comment type="similarity">
    <text evidence="2">Belongs to the rad21 family.</text>
</comment>
<dbReference type="EMBL" id="LFWA01000005">
    <property type="protein sequence ID" value="KTW31142.1"/>
    <property type="molecule type" value="Genomic_DNA"/>
</dbReference>
<dbReference type="PANTHER" id="PTHR12585">
    <property type="entry name" value="SCC1 / RAD21 FAMILY MEMBER"/>
    <property type="match status" value="1"/>
</dbReference>
<dbReference type="PANTHER" id="PTHR12585:SF69">
    <property type="entry name" value="FI11703P"/>
    <property type="match status" value="1"/>
</dbReference>
<evidence type="ECO:0000259" key="5">
    <source>
        <dbReference type="Pfam" id="PF04825"/>
    </source>
</evidence>